<dbReference type="EMBL" id="JAUYVI010000005">
    <property type="protein sequence ID" value="MDQ7249408.1"/>
    <property type="molecule type" value="Genomic_DNA"/>
</dbReference>
<evidence type="ECO:0000313" key="4">
    <source>
        <dbReference type="Proteomes" id="UP001230156"/>
    </source>
</evidence>
<dbReference type="InterPro" id="IPR001054">
    <property type="entry name" value="A/G_cyclase"/>
</dbReference>
<dbReference type="SUPFAM" id="SSF55073">
    <property type="entry name" value="Nucleotide cyclase"/>
    <property type="match status" value="1"/>
</dbReference>
<keyword evidence="1" id="KW-1133">Transmembrane helix</keyword>
<organism evidence="3 4">
    <name type="scientific">Dongia sedimenti</name>
    <dbReference type="NCBI Taxonomy" id="3064282"/>
    <lineage>
        <taxon>Bacteria</taxon>
        <taxon>Pseudomonadati</taxon>
        <taxon>Pseudomonadota</taxon>
        <taxon>Alphaproteobacteria</taxon>
        <taxon>Rhodospirillales</taxon>
        <taxon>Dongiaceae</taxon>
        <taxon>Dongia</taxon>
    </lineage>
</organism>
<evidence type="ECO:0000313" key="3">
    <source>
        <dbReference type="EMBL" id="MDQ7249408.1"/>
    </source>
</evidence>
<dbReference type="InterPro" id="IPR007890">
    <property type="entry name" value="CHASE2"/>
</dbReference>
<dbReference type="InterPro" id="IPR050697">
    <property type="entry name" value="Adenylyl/Guanylyl_Cyclase_3/4"/>
</dbReference>
<accession>A0ABU0YNV4</accession>
<proteinExistence type="predicted"/>
<dbReference type="Pfam" id="PF05226">
    <property type="entry name" value="CHASE2"/>
    <property type="match status" value="1"/>
</dbReference>
<gene>
    <name evidence="3" type="ORF">Q8A70_17100</name>
</gene>
<feature type="transmembrane region" description="Helical" evidence="1">
    <location>
        <begin position="433"/>
        <end position="452"/>
    </location>
</feature>
<dbReference type="SMART" id="SM01080">
    <property type="entry name" value="CHASE2"/>
    <property type="match status" value="1"/>
</dbReference>
<dbReference type="SMART" id="SM00044">
    <property type="entry name" value="CYCc"/>
    <property type="match status" value="1"/>
</dbReference>
<keyword evidence="1" id="KW-0812">Transmembrane</keyword>
<keyword evidence="4" id="KW-1185">Reference proteome</keyword>
<dbReference type="PROSITE" id="PS50125">
    <property type="entry name" value="GUANYLATE_CYCLASE_2"/>
    <property type="match status" value="1"/>
</dbReference>
<evidence type="ECO:0000259" key="2">
    <source>
        <dbReference type="PROSITE" id="PS50125"/>
    </source>
</evidence>
<dbReference type="Gene3D" id="3.30.70.1230">
    <property type="entry name" value="Nucleotide cyclase"/>
    <property type="match status" value="1"/>
</dbReference>
<dbReference type="Proteomes" id="UP001230156">
    <property type="component" value="Unassembled WGS sequence"/>
</dbReference>
<protein>
    <submittedName>
        <fullName evidence="3">Adenylate/guanylate cyclase domain-containing protein</fullName>
        <ecNumber evidence="3">4.6.1.-</ecNumber>
    </submittedName>
</protein>
<reference evidence="4" key="1">
    <citation type="submission" date="2023-08" db="EMBL/GenBank/DDBJ databases">
        <title>Rhodospirillaceae gen. nov., a novel taxon isolated from the Yangtze River Yuezi River estuary sludge.</title>
        <authorList>
            <person name="Ruan L."/>
        </authorList>
    </citation>
    <scope>NUCLEOTIDE SEQUENCE [LARGE SCALE GENOMIC DNA]</scope>
    <source>
        <strain evidence="4">R-7</strain>
    </source>
</reference>
<dbReference type="Pfam" id="PF00211">
    <property type="entry name" value="Guanylate_cyc"/>
    <property type="match status" value="1"/>
</dbReference>
<feature type="transmembrane region" description="Helical" evidence="1">
    <location>
        <begin position="383"/>
        <end position="413"/>
    </location>
</feature>
<dbReference type="PANTHER" id="PTHR43081:SF1">
    <property type="entry name" value="ADENYLATE CYCLASE, TERMINAL-DIFFERENTIATION SPECIFIC"/>
    <property type="match status" value="1"/>
</dbReference>
<keyword evidence="1" id="KW-0472">Membrane</keyword>
<feature type="domain" description="Guanylate cyclase" evidence="2">
    <location>
        <begin position="494"/>
        <end position="632"/>
    </location>
</feature>
<dbReference type="CDD" id="cd07302">
    <property type="entry name" value="CHD"/>
    <property type="match status" value="1"/>
</dbReference>
<sequence length="760" mass="82322">MHKAWGIAIPGLLLVGAALLRVADPAPIQAVRNFVFDNYQRLEPPPYNPDLPVRIADIDEKSLAKFGQWPWSRSVLAKLVDRLRELGAAVIAFDVLLSEPDRTGPRMIAANLPSDPAFDAARAQMVTLPDPDEQLAAAMSAMPTVLGFALLGEDPQRPQSRPQPIGGFAAAGDSPIDFVPSFDYVVAALPNLQTRAAGNGAVNAVPDQDGVIRRVPLLLSYLGDWNAEKSPADALMPTLGLEAIRVALQSSSYNIRSSGAQTERWGSLFAAGIGALKIFNTPIMLQTDRGGELILRDTGHQPQRYISIADLFNPDFPPDAVAGRIILIGTSVEGLKDIQTTPRAARMPGVEVHAQTIEQIFDTSLNGTIPLQRPFWSDAAETAYLVVFGLLVIGLASSAGALAGLAVAVLSVAAAGGGSWYLFHERGWLVDPLYPAGTALILVMAATTVSFLRTEREKRLIRSTFSMYLSPEMVDQLAERPELAKLGGENREITVMFSDIRGFTKLSEGLDPQELTHVINAFLTPMTKLIQQHNGTIDKYIGDCIMAFWNAPLDVPHHAREAVRTAVEMRRTLKRLNEQFAVEATVAGRAPVKLRAGVGLNTGIGCVGNMGSEERLAYSALGDTVNIASRLESLSPAYFVDLVLGEETAADAADFALLELDQVKVKGKAVPIRIFTCLGTEAYAARPEYKALRAAHDRMLAAYRRQDWDAAEAARDECRVIAPERLHPFYALYGTRIGEFRADPPGADWDGVYVAKSKTG</sequence>
<comment type="caution">
    <text evidence="3">The sequence shown here is derived from an EMBL/GenBank/DDBJ whole genome shotgun (WGS) entry which is preliminary data.</text>
</comment>
<dbReference type="InterPro" id="IPR029787">
    <property type="entry name" value="Nucleotide_cyclase"/>
</dbReference>
<dbReference type="GO" id="GO:0016829">
    <property type="term" value="F:lyase activity"/>
    <property type="evidence" value="ECO:0007669"/>
    <property type="project" value="UniProtKB-KW"/>
</dbReference>
<evidence type="ECO:0000256" key="1">
    <source>
        <dbReference type="SAM" id="Phobius"/>
    </source>
</evidence>
<keyword evidence="3" id="KW-0456">Lyase</keyword>
<dbReference type="RefSeq" id="WP_379957353.1">
    <property type="nucleotide sequence ID" value="NZ_JAUYVI010000005.1"/>
</dbReference>
<name>A0ABU0YNV4_9PROT</name>
<dbReference type="PANTHER" id="PTHR43081">
    <property type="entry name" value="ADENYLATE CYCLASE, TERMINAL-DIFFERENTIATION SPECIFIC-RELATED"/>
    <property type="match status" value="1"/>
</dbReference>
<dbReference type="EC" id="4.6.1.-" evidence="3"/>